<name>A0ABW3BW72_9FLAO</name>
<keyword evidence="2" id="KW-1185">Reference proteome</keyword>
<dbReference type="EMBL" id="JBHTIB010000014">
    <property type="protein sequence ID" value="MFD0836757.1"/>
    <property type="molecule type" value="Genomic_DNA"/>
</dbReference>
<gene>
    <name evidence="1" type="ORF">ACFQ0I_13340</name>
</gene>
<organism evidence="1 2">
    <name type="scientific">Mariniflexile aquimaris</name>
    <dbReference type="NCBI Taxonomy" id="881009"/>
    <lineage>
        <taxon>Bacteria</taxon>
        <taxon>Pseudomonadati</taxon>
        <taxon>Bacteroidota</taxon>
        <taxon>Flavobacteriia</taxon>
        <taxon>Flavobacteriales</taxon>
        <taxon>Flavobacteriaceae</taxon>
        <taxon>Mariniflexile</taxon>
    </lineage>
</organism>
<accession>A0ABW3BW72</accession>
<protein>
    <submittedName>
        <fullName evidence="1">Na(+)-translocating NADH-quinone reductase subunit F</fullName>
    </submittedName>
</protein>
<sequence>MNTSNRLELAIKKLYNAFHNNELHPECCMQCAVGNILDNKDSWKHLSDHHGALELNYLGSVHQNLGRKFNGYTPLELLQIEATFLKACGYQLPLHYKNKKPKHPTDKDVLFNGLSAVITYLCELDGVSNVMDYTKLFEVSNEKPRYTLDEM</sequence>
<reference evidence="2" key="1">
    <citation type="journal article" date="2019" name="Int. J. Syst. Evol. Microbiol.">
        <title>The Global Catalogue of Microorganisms (GCM) 10K type strain sequencing project: providing services to taxonomists for standard genome sequencing and annotation.</title>
        <authorList>
            <consortium name="The Broad Institute Genomics Platform"/>
            <consortium name="The Broad Institute Genome Sequencing Center for Infectious Disease"/>
            <person name="Wu L."/>
            <person name="Ma J."/>
        </authorList>
    </citation>
    <scope>NUCLEOTIDE SEQUENCE [LARGE SCALE GENOMIC DNA]</scope>
    <source>
        <strain evidence="2">CCUG 60529</strain>
    </source>
</reference>
<evidence type="ECO:0000313" key="1">
    <source>
        <dbReference type="EMBL" id="MFD0836757.1"/>
    </source>
</evidence>
<comment type="caution">
    <text evidence="1">The sequence shown here is derived from an EMBL/GenBank/DDBJ whole genome shotgun (WGS) entry which is preliminary data.</text>
</comment>
<evidence type="ECO:0000313" key="2">
    <source>
        <dbReference type="Proteomes" id="UP001597011"/>
    </source>
</evidence>
<dbReference type="RefSeq" id="WP_379943063.1">
    <property type="nucleotide sequence ID" value="NZ_JBHTIB010000014.1"/>
</dbReference>
<dbReference type="Proteomes" id="UP001597011">
    <property type="component" value="Unassembled WGS sequence"/>
</dbReference>
<proteinExistence type="predicted"/>